<dbReference type="RefSeq" id="WP_378996468.1">
    <property type="nucleotide sequence ID" value="NZ_JBHSMT010000012.1"/>
</dbReference>
<comment type="caution">
    <text evidence="4">The sequence shown here is derived from an EMBL/GenBank/DDBJ whole genome shotgun (WGS) entry which is preliminary data.</text>
</comment>
<organism evidence="4 5">
    <name type="scientific">Paraherbaspirillum soli</name>
    <dbReference type="NCBI Taxonomy" id="631222"/>
    <lineage>
        <taxon>Bacteria</taxon>
        <taxon>Pseudomonadati</taxon>
        <taxon>Pseudomonadota</taxon>
        <taxon>Betaproteobacteria</taxon>
        <taxon>Burkholderiales</taxon>
        <taxon>Oxalobacteraceae</taxon>
        <taxon>Paraherbaspirillum</taxon>
    </lineage>
</organism>
<evidence type="ECO:0000313" key="5">
    <source>
        <dbReference type="Proteomes" id="UP001596045"/>
    </source>
</evidence>
<evidence type="ECO:0000259" key="3">
    <source>
        <dbReference type="Pfam" id="PF17482"/>
    </source>
</evidence>
<evidence type="ECO:0000259" key="2">
    <source>
        <dbReference type="Pfam" id="PF04984"/>
    </source>
</evidence>
<keyword evidence="5" id="KW-1185">Reference proteome</keyword>
<comment type="similarity">
    <text evidence="1">Belongs to the myoviridae tail sheath protein family.</text>
</comment>
<feature type="domain" description="Tail sheath protein C-terminal" evidence="3">
    <location>
        <begin position="240"/>
        <end position="346"/>
    </location>
</feature>
<accession>A0ABW0M7E4</accession>
<dbReference type="InterPro" id="IPR035089">
    <property type="entry name" value="Phage_sheath_subtilisin"/>
</dbReference>
<dbReference type="InterPro" id="IPR052042">
    <property type="entry name" value="Tail_sheath_structural"/>
</dbReference>
<protein>
    <submittedName>
        <fullName evidence="4">Phage tail sheath family protein</fullName>
    </submittedName>
</protein>
<sequence length="352" mass="38223">MPVTTTYPGVYVEELPNLSLSIAGGTTAVPVIAGEAGDLTLAKPVRLNSWLDFVTAAGEADFSKTLHVGVRAYFENGGGYCYLLAADKFAAEVQKMDDVTLLVAAGQDIAGAMNTLCGSEKGRFAILDGPATEMTTSTTIPADAYPDSMHAAAYYPWLQADWATTPIPPSAAVAGLYCSVDRERGVWKAPANVSLKGGLRSRFQVSEALQGKFNTGKAINMIREFNGKGAVVWGARTLQDSDDWRYISIRRLFDTAQRDIKKAMRFAVFEPNSHPTWERVRSAVDNYLHSIWRQGGLMGSSPQEAYFVQVGKDVTMTADDVEQGKMNVKIGMAAVRPAEFIILQFTQEVGRG</sequence>
<dbReference type="Proteomes" id="UP001596045">
    <property type="component" value="Unassembled WGS sequence"/>
</dbReference>
<dbReference type="Gene3D" id="3.40.50.11780">
    <property type="match status" value="1"/>
</dbReference>
<gene>
    <name evidence="4" type="ORF">ACFPM8_07100</name>
</gene>
<dbReference type="PANTHER" id="PTHR35861:SF1">
    <property type="entry name" value="PHAGE TAIL SHEATH PROTEIN"/>
    <property type="match status" value="1"/>
</dbReference>
<feature type="domain" description="Tail sheath protein subtilisin-like" evidence="2">
    <location>
        <begin position="82"/>
        <end position="238"/>
    </location>
</feature>
<evidence type="ECO:0000256" key="1">
    <source>
        <dbReference type="ARBA" id="ARBA00008005"/>
    </source>
</evidence>
<proteinExistence type="inferred from homology"/>
<reference evidence="5" key="1">
    <citation type="journal article" date="2019" name="Int. J. Syst. Evol. Microbiol.">
        <title>The Global Catalogue of Microorganisms (GCM) 10K type strain sequencing project: providing services to taxonomists for standard genome sequencing and annotation.</title>
        <authorList>
            <consortium name="The Broad Institute Genomics Platform"/>
            <consortium name="The Broad Institute Genome Sequencing Center for Infectious Disease"/>
            <person name="Wu L."/>
            <person name="Ma J."/>
        </authorList>
    </citation>
    <scope>NUCLEOTIDE SEQUENCE [LARGE SCALE GENOMIC DNA]</scope>
    <source>
        <strain evidence="5">JCM 17066</strain>
    </source>
</reference>
<dbReference type="EMBL" id="JBHSMT010000012">
    <property type="protein sequence ID" value="MFC5473724.1"/>
    <property type="molecule type" value="Genomic_DNA"/>
</dbReference>
<dbReference type="Pfam" id="PF04984">
    <property type="entry name" value="Phage_sheath_1"/>
    <property type="match status" value="1"/>
</dbReference>
<dbReference type="PANTHER" id="PTHR35861">
    <property type="match status" value="1"/>
</dbReference>
<name>A0ABW0M7E4_9BURK</name>
<evidence type="ECO:0000313" key="4">
    <source>
        <dbReference type="EMBL" id="MFC5473724.1"/>
    </source>
</evidence>
<dbReference type="InterPro" id="IPR020287">
    <property type="entry name" value="Tail_sheath_C"/>
</dbReference>
<dbReference type="Pfam" id="PF17482">
    <property type="entry name" value="Phage_sheath_1C"/>
    <property type="match status" value="1"/>
</dbReference>